<reference evidence="2 3" key="1">
    <citation type="submission" date="2020-08" db="EMBL/GenBank/DDBJ databases">
        <title>Genomic Encyclopedia of Type Strains, Phase IV (KMG-V): Genome sequencing to study the core and pangenomes of soil and plant-associated prokaryotes.</title>
        <authorList>
            <person name="Whitman W."/>
        </authorList>
    </citation>
    <scope>NUCLEOTIDE SEQUENCE [LARGE SCALE GENOMIC DNA]</scope>
    <source>
        <strain evidence="2 3">X5P3</strain>
    </source>
</reference>
<dbReference type="RefSeq" id="WP_184257922.1">
    <property type="nucleotide sequence ID" value="NZ_JACHIO010000016.1"/>
</dbReference>
<evidence type="ECO:0000313" key="3">
    <source>
        <dbReference type="Proteomes" id="UP000584867"/>
    </source>
</evidence>
<protein>
    <submittedName>
        <fullName evidence="2">Uncharacterized protein</fullName>
    </submittedName>
</protein>
<comment type="caution">
    <text evidence="2">The sequence shown here is derived from an EMBL/GenBank/DDBJ whole genome shotgun (WGS) entry which is preliminary data.</text>
</comment>
<dbReference type="Proteomes" id="UP000584867">
    <property type="component" value="Unassembled WGS sequence"/>
</dbReference>
<gene>
    <name evidence="2" type="ORF">HDF15_003690</name>
</gene>
<dbReference type="AlphaFoldDB" id="A0A7W7ZT70"/>
<feature type="chain" id="PRO_5030897345" evidence="1">
    <location>
        <begin position="28"/>
        <end position="277"/>
    </location>
</feature>
<evidence type="ECO:0000256" key="1">
    <source>
        <dbReference type="SAM" id="SignalP"/>
    </source>
</evidence>
<proteinExistence type="predicted"/>
<keyword evidence="1" id="KW-0732">Signal</keyword>
<feature type="signal peptide" evidence="1">
    <location>
        <begin position="1"/>
        <end position="27"/>
    </location>
</feature>
<name>A0A7W7ZT70_9BACT</name>
<sequence length="277" mass="31556">MMTARRMLGMVTMAATLLGVGSGGALTAQTSGPQTPLQLVKTMIANEREASNDHARYEYISNENSDRTGGHLWAERVVETYAGRVRLLLAEDGKPLSADRVQRERARLTRIQEHPEEFIHHEQNTRNEEKRAREMLDVLPRDYTFDNVRLQQGVWYMDFHPNMQYSPSGIEERILHGMAGRIAIDAHDLRLIHLEFHLIQDVGIGFGLLANVHTGTTFVSDRQIVDGRWHTLHVATEVRGKAALFKTIDYNLDLRRRDFKVLDQNITVPQAAALLLR</sequence>
<organism evidence="2 3">
    <name type="scientific">Granulicella mallensis</name>
    <dbReference type="NCBI Taxonomy" id="940614"/>
    <lineage>
        <taxon>Bacteria</taxon>
        <taxon>Pseudomonadati</taxon>
        <taxon>Acidobacteriota</taxon>
        <taxon>Terriglobia</taxon>
        <taxon>Terriglobales</taxon>
        <taxon>Acidobacteriaceae</taxon>
        <taxon>Granulicella</taxon>
    </lineage>
</organism>
<dbReference type="EMBL" id="JACHIO010000016">
    <property type="protein sequence ID" value="MBB5065322.1"/>
    <property type="molecule type" value="Genomic_DNA"/>
</dbReference>
<evidence type="ECO:0000313" key="2">
    <source>
        <dbReference type="EMBL" id="MBB5065322.1"/>
    </source>
</evidence>
<accession>A0A7W7ZT70</accession>